<name>A0A916SWN5_9ACTN</name>
<dbReference type="EMBL" id="BMGC01000002">
    <property type="protein sequence ID" value="GGB19837.1"/>
    <property type="molecule type" value="Genomic_DNA"/>
</dbReference>
<evidence type="ECO:0000313" key="4">
    <source>
        <dbReference type="Proteomes" id="UP000621454"/>
    </source>
</evidence>
<feature type="transmembrane region" description="Helical" evidence="2">
    <location>
        <begin position="171"/>
        <end position="193"/>
    </location>
</feature>
<dbReference type="InterPro" id="IPR011746">
    <property type="entry name" value="Trp_synth-assoc_CHP"/>
</dbReference>
<dbReference type="Pfam" id="PF09534">
    <property type="entry name" value="Trp_oprn_chp"/>
    <property type="match status" value="1"/>
</dbReference>
<keyword evidence="2" id="KW-1133">Transmembrane helix</keyword>
<feature type="region of interest" description="Disordered" evidence="1">
    <location>
        <begin position="1"/>
        <end position="41"/>
    </location>
</feature>
<keyword evidence="2" id="KW-0812">Transmembrane</keyword>
<reference evidence="3" key="2">
    <citation type="submission" date="2020-09" db="EMBL/GenBank/DDBJ databases">
        <authorList>
            <person name="Sun Q."/>
            <person name="Zhou Y."/>
        </authorList>
    </citation>
    <scope>NUCLEOTIDE SEQUENCE</scope>
    <source>
        <strain evidence="3">CGMCC 1.12827</strain>
    </source>
</reference>
<feature type="transmembrane region" description="Helical" evidence="2">
    <location>
        <begin position="97"/>
        <end position="115"/>
    </location>
</feature>
<organism evidence="3 4">
    <name type="scientific">Gordonia jinhuaensis</name>
    <dbReference type="NCBI Taxonomy" id="1517702"/>
    <lineage>
        <taxon>Bacteria</taxon>
        <taxon>Bacillati</taxon>
        <taxon>Actinomycetota</taxon>
        <taxon>Actinomycetes</taxon>
        <taxon>Mycobacteriales</taxon>
        <taxon>Gordoniaceae</taxon>
        <taxon>Gordonia</taxon>
    </lineage>
</organism>
<dbReference type="InterPro" id="IPR019051">
    <property type="entry name" value="Trp_biosyn_TM_oprn/chp"/>
</dbReference>
<feature type="transmembrane region" description="Helical" evidence="2">
    <location>
        <begin position="122"/>
        <end position="142"/>
    </location>
</feature>
<dbReference type="AlphaFoldDB" id="A0A916SWN5"/>
<protein>
    <recommendedName>
        <fullName evidence="5">TIGR02234 family membrane protein</fullName>
    </recommendedName>
</protein>
<accession>A0A916SWN5</accession>
<reference evidence="3" key="1">
    <citation type="journal article" date="2014" name="Int. J. Syst. Evol. Microbiol.">
        <title>Complete genome sequence of Corynebacterium casei LMG S-19264T (=DSM 44701T), isolated from a smear-ripened cheese.</title>
        <authorList>
            <consortium name="US DOE Joint Genome Institute (JGI-PGF)"/>
            <person name="Walter F."/>
            <person name="Albersmeier A."/>
            <person name="Kalinowski J."/>
            <person name="Ruckert C."/>
        </authorList>
    </citation>
    <scope>NUCLEOTIDE SEQUENCE</scope>
    <source>
        <strain evidence="3">CGMCC 1.12827</strain>
    </source>
</reference>
<feature type="compositionally biased region" description="Basic and acidic residues" evidence="1">
    <location>
        <begin position="231"/>
        <end position="249"/>
    </location>
</feature>
<feature type="region of interest" description="Disordered" evidence="1">
    <location>
        <begin position="230"/>
        <end position="282"/>
    </location>
</feature>
<evidence type="ECO:0000256" key="2">
    <source>
        <dbReference type="SAM" id="Phobius"/>
    </source>
</evidence>
<proteinExistence type="predicted"/>
<feature type="transmembrane region" description="Helical" evidence="2">
    <location>
        <begin position="49"/>
        <end position="67"/>
    </location>
</feature>
<dbReference type="Proteomes" id="UP000621454">
    <property type="component" value="Unassembled WGS sequence"/>
</dbReference>
<keyword evidence="2" id="KW-0472">Membrane</keyword>
<keyword evidence="4" id="KW-1185">Reference proteome</keyword>
<dbReference type="NCBIfam" id="TIGR02234">
    <property type="entry name" value="trp_oprn_chp"/>
    <property type="match status" value="1"/>
</dbReference>
<dbReference type="RefSeq" id="WP_188584981.1">
    <property type="nucleotide sequence ID" value="NZ_BMGC01000002.1"/>
</dbReference>
<gene>
    <name evidence="3" type="ORF">GCM10011489_04960</name>
</gene>
<evidence type="ECO:0008006" key="5">
    <source>
        <dbReference type="Google" id="ProtNLM"/>
    </source>
</evidence>
<sequence>MSDSSTPTTPDPDTPAPDSTDPATEKSVNPEKAVNPEKTADPAKARRRALAISSLLLAIAAICLWAASRMTWATVVGADGMSPPRTFRVHGSDWSPWLTPLAIVLVAAIAATAALRGWLQRLVAVIVAVIGVVVMIPAISLLTSGDNTSYAAKAIEIPARYQVLQMTTNSWSAVVAILGGLCAIVAAISILRVGRTGTSMSSKYLSPGARRAELERQVFADRAATDTVAGDGRESARVARDDSADHADDAESTAASGSGTDLNERMLWDALDTGEDPTDRGR</sequence>
<comment type="caution">
    <text evidence="3">The sequence shown here is derived from an EMBL/GenBank/DDBJ whole genome shotgun (WGS) entry which is preliminary data.</text>
</comment>
<evidence type="ECO:0000313" key="3">
    <source>
        <dbReference type="EMBL" id="GGB19837.1"/>
    </source>
</evidence>
<evidence type="ECO:0000256" key="1">
    <source>
        <dbReference type="SAM" id="MobiDB-lite"/>
    </source>
</evidence>